<accession>A0A4Q7M523</accession>
<dbReference type="Gene3D" id="1.20.81.30">
    <property type="entry name" value="Type II secretion system (T2SS), domain F"/>
    <property type="match status" value="1"/>
</dbReference>
<evidence type="ECO:0000256" key="1">
    <source>
        <dbReference type="ARBA" id="ARBA00004651"/>
    </source>
</evidence>
<evidence type="ECO:0000256" key="3">
    <source>
        <dbReference type="ARBA" id="ARBA00022692"/>
    </source>
</evidence>
<dbReference type="RefSeq" id="WP_207216565.1">
    <property type="nucleotide sequence ID" value="NZ_SGWX01000001.1"/>
</dbReference>
<feature type="transmembrane region" description="Helical" evidence="6">
    <location>
        <begin position="262"/>
        <end position="285"/>
    </location>
</feature>
<comment type="caution">
    <text evidence="9">The sequence shown here is derived from an EMBL/GenBank/DDBJ whole genome shotgun (WGS) entry which is preliminary data.</text>
</comment>
<dbReference type="InterPro" id="IPR042094">
    <property type="entry name" value="T2SS_GspF_sf"/>
</dbReference>
<evidence type="ECO:0000256" key="5">
    <source>
        <dbReference type="ARBA" id="ARBA00023136"/>
    </source>
</evidence>
<evidence type="ECO:0000313" key="9">
    <source>
        <dbReference type="EMBL" id="RZS63085.1"/>
    </source>
</evidence>
<proteinExistence type="predicted"/>
<protein>
    <submittedName>
        <fullName evidence="9">Tight adherence protein C</fullName>
    </submittedName>
</protein>
<comment type="subcellular location">
    <subcellularLocation>
        <location evidence="1">Cell membrane</location>
        <topology evidence="1">Multi-pass membrane protein</topology>
    </subcellularLocation>
</comment>
<sequence length="294" mass="31255">MIALGVAAAAALLLLVAVQGVRLMTSTGLETVEEQYRPAPTSRRAKGFVGLIDALGERAVGTAVRAYGAQRLRRLDVAIRRAGRPDGVTVTVYVRRQAGFAVLSVILLALFALLGQPLVGVPIAVVLTSWMPLWLHATGRTRQQEIDRELPDFLDVLGVTVTAGLGFRQALERVCEFHDGALAEEMRRALQEMAVGVSRREALVGLRERSRSEAIASLVTALLQAEELGVPLVEALAAIAKDVRRERAAAARQAAARAAPKVSLVVTLTILPGALLLIVASVLIANAEVLGGIF</sequence>
<evidence type="ECO:0000256" key="6">
    <source>
        <dbReference type="SAM" id="Phobius"/>
    </source>
</evidence>
<evidence type="ECO:0000259" key="7">
    <source>
        <dbReference type="Pfam" id="PF00482"/>
    </source>
</evidence>
<dbReference type="Pfam" id="PF19359">
    <property type="entry name" value="DUF5936"/>
    <property type="match status" value="1"/>
</dbReference>
<evidence type="ECO:0000259" key="8">
    <source>
        <dbReference type="Pfam" id="PF19359"/>
    </source>
</evidence>
<reference evidence="9 10" key="1">
    <citation type="submission" date="2019-02" db="EMBL/GenBank/DDBJ databases">
        <title>Sequencing the genomes of 1000 actinobacteria strains.</title>
        <authorList>
            <person name="Klenk H.-P."/>
        </authorList>
    </citation>
    <scope>NUCLEOTIDE SEQUENCE [LARGE SCALE GENOMIC DNA]</scope>
    <source>
        <strain evidence="9 10">DSM 16932</strain>
    </source>
</reference>
<name>A0A4Q7M523_9MICO</name>
<feature type="domain" description="DUF5936" evidence="8">
    <location>
        <begin position="3"/>
        <end position="135"/>
    </location>
</feature>
<dbReference type="Proteomes" id="UP000293852">
    <property type="component" value="Unassembled WGS sequence"/>
</dbReference>
<dbReference type="InterPro" id="IPR045980">
    <property type="entry name" value="DUF5936"/>
</dbReference>
<keyword evidence="3 6" id="KW-0812">Transmembrane</keyword>
<dbReference type="PANTHER" id="PTHR35007:SF2">
    <property type="entry name" value="PILUS ASSEMBLE PROTEIN"/>
    <property type="match status" value="1"/>
</dbReference>
<feature type="transmembrane region" description="Helical" evidence="6">
    <location>
        <begin position="100"/>
        <end position="133"/>
    </location>
</feature>
<dbReference type="AlphaFoldDB" id="A0A4Q7M523"/>
<gene>
    <name evidence="9" type="ORF">EV386_3443</name>
</gene>
<keyword evidence="10" id="KW-1185">Reference proteome</keyword>
<keyword evidence="2" id="KW-1003">Cell membrane</keyword>
<organism evidence="9 10">
    <name type="scientific">Xylanimonas ulmi</name>
    <dbReference type="NCBI Taxonomy" id="228973"/>
    <lineage>
        <taxon>Bacteria</taxon>
        <taxon>Bacillati</taxon>
        <taxon>Actinomycetota</taxon>
        <taxon>Actinomycetes</taxon>
        <taxon>Micrococcales</taxon>
        <taxon>Promicromonosporaceae</taxon>
        <taxon>Xylanimonas</taxon>
    </lineage>
</organism>
<keyword evidence="5 6" id="KW-0472">Membrane</keyword>
<dbReference type="PANTHER" id="PTHR35007">
    <property type="entry name" value="INTEGRAL MEMBRANE PROTEIN-RELATED"/>
    <property type="match status" value="1"/>
</dbReference>
<dbReference type="InterPro" id="IPR018076">
    <property type="entry name" value="T2SS_GspF_dom"/>
</dbReference>
<evidence type="ECO:0000313" key="10">
    <source>
        <dbReference type="Proteomes" id="UP000293852"/>
    </source>
</evidence>
<keyword evidence="4 6" id="KW-1133">Transmembrane helix</keyword>
<dbReference type="EMBL" id="SGWX01000001">
    <property type="protein sequence ID" value="RZS63085.1"/>
    <property type="molecule type" value="Genomic_DNA"/>
</dbReference>
<evidence type="ECO:0000256" key="2">
    <source>
        <dbReference type="ARBA" id="ARBA00022475"/>
    </source>
</evidence>
<evidence type="ECO:0000256" key="4">
    <source>
        <dbReference type="ARBA" id="ARBA00022989"/>
    </source>
</evidence>
<dbReference type="Pfam" id="PF00482">
    <property type="entry name" value="T2SSF"/>
    <property type="match status" value="1"/>
</dbReference>
<feature type="domain" description="Type II secretion system protein GspF" evidence="7">
    <location>
        <begin position="153"/>
        <end position="279"/>
    </location>
</feature>
<dbReference type="GO" id="GO:0005886">
    <property type="term" value="C:plasma membrane"/>
    <property type="evidence" value="ECO:0007669"/>
    <property type="project" value="UniProtKB-SubCell"/>
</dbReference>